<evidence type="ECO:0000256" key="3">
    <source>
        <dbReference type="ARBA" id="ARBA00023134"/>
    </source>
</evidence>
<protein>
    <recommendedName>
        <fullName evidence="9">Fungal N-terminal domain-containing protein</fullName>
    </recommendedName>
</protein>
<dbReference type="Pfam" id="PF00503">
    <property type="entry name" value="G-alpha"/>
    <property type="match status" value="1"/>
</dbReference>
<evidence type="ECO:0000313" key="7">
    <source>
        <dbReference type="EMBL" id="RMZ39543.1"/>
    </source>
</evidence>
<dbReference type="InterPro" id="IPR055530">
    <property type="entry name" value="DUF7104"/>
</dbReference>
<evidence type="ECO:0000256" key="5">
    <source>
        <dbReference type="PIRSR" id="PIRSR601019-1"/>
    </source>
</evidence>
<dbReference type="AlphaFoldDB" id="A0AB74BYV2"/>
<keyword evidence="2 5" id="KW-0547">Nucleotide-binding</keyword>
<dbReference type="GO" id="GO:0005525">
    <property type="term" value="F:GTP binding"/>
    <property type="evidence" value="ECO:0007669"/>
    <property type="project" value="UniProtKB-KW"/>
</dbReference>
<proteinExistence type="predicted"/>
<dbReference type="GO" id="GO:0007188">
    <property type="term" value="P:adenylate cyclase-modulating G protein-coupled receptor signaling pathway"/>
    <property type="evidence" value="ECO:0007669"/>
    <property type="project" value="TreeGrafter"/>
</dbReference>
<name>A0AB74BYV2_ASPFL</name>
<dbReference type="GO" id="GO:0046872">
    <property type="term" value="F:metal ion binding"/>
    <property type="evidence" value="ECO:0007669"/>
    <property type="project" value="UniProtKB-KW"/>
</dbReference>
<evidence type="ECO:0000313" key="8">
    <source>
        <dbReference type="Proteomes" id="UP000275480"/>
    </source>
</evidence>
<dbReference type="Pfam" id="PF23397">
    <property type="entry name" value="DUF7104"/>
    <property type="match status" value="1"/>
</dbReference>
<dbReference type="SUPFAM" id="SSF47895">
    <property type="entry name" value="Transducin (alpha subunit), insertion domain"/>
    <property type="match status" value="1"/>
</dbReference>
<dbReference type="Proteomes" id="UP000275480">
    <property type="component" value="Unassembled WGS sequence"/>
</dbReference>
<evidence type="ECO:0008006" key="9">
    <source>
        <dbReference type="Google" id="ProtNLM"/>
    </source>
</evidence>
<reference evidence="7 8" key="1">
    <citation type="submission" date="2018-07" db="EMBL/GenBank/DDBJ databases">
        <title>Identification of spontaneous genetic mutation associated with occurrence of a yellow conidial color mutant of Aspergillus flavus.</title>
        <authorList>
            <person name="Chang P.-K."/>
            <person name="Mack B.M."/>
            <person name="Scharfenstein L."/>
            <person name="Gilbert M.K."/>
        </authorList>
    </citation>
    <scope>NUCLEOTIDE SEQUENCE [LARGE SCALE GENOMIC DNA]</scope>
    <source>
        <strain evidence="7 8">CA14</strain>
    </source>
</reference>
<dbReference type="GO" id="GO:0005834">
    <property type="term" value="C:heterotrimeric G-protein complex"/>
    <property type="evidence" value="ECO:0007669"/>
    <property type="project" value="TreeGrafter"/>
</dbReference>
<evidence type="ECO:0000256" key="2">
    <source>
        <dbReference type="ARBA" id="ARBA00022741"/>
    </source>
</evidence>
<keyword evidence="3 5" id="KW-0342">GTP-binding</keyword>
<evidence type="ECO:0000256" key="1">
    <source>
        <dbReference type="ARBA" id="ARBA00022723"/>
    </source>
</evidence>
<feature type="binding site" evidence="5">
    <location>
        <begin position="367"/>
        <end position="368"/>
    </location>
    <ligand>
        <name>GTP</name>
        <dbReference type="ChEBI" id="CHEBI:37565"/>
    </ligand>
</feature>
<dbReference type="PROSITE" id="PS51882">
    <property type="entry name" value="G_ALPHA"/>
    <property type="match status" value="1"/>
</dbReference>
<sequence>MADPVSIIGTAGALANIIQIVSQTIVAIRDLQSDWNDADLTFLSLTSQLSALRLALTKIEEWMGTDTGDAHHQLVMDLDDSINCCKVLLKKLKGLVDSLQQKQNEALSFQSKIKLVFGRKSIDDIQKLLEHQTNALNLLLTACNCQTGAEQKALLVRSSSRKVLRQMNLDSASLIVHRDTDSIATQITDHLSKLSFSFSFDREVFTSNVYERFFRGLTRRVLRYPQNNDAPAVERPRETSLDDEWQLSRQAFLLFGGDYSDTDTILQEILGSGDKQTINVSLELQRSAVYRFVIQSAQSIIASLKHAGIKLHCDSSAVDCDLLLDNIDDLGPTNRLDVSVGEAIRSLTHDPCMERIRQSPREFNISDSALSLFDDIDRIASPDYNPTSRDVQIVRDRTSVVIELHVTYKRRRDAWKEGKPEAILLDVHLLDVTLRFGSNGAYNFNDISTIFLLVNPAGYHEVFQNESLETSLVPCKSKFEAMLRSSWFPQDKRIAVLFSEPAESTSNLAACPFTEYISGFTGNNEPDAITQFLSRHFQKLRPKQFLLGVGMGALRGFPGESVIEKLLLVSEVLLNYELPPSHRVSASQNGNGVAVPATATTPSNVKPDAPSFIPVTNEILLCCRQIEGHEAETVELFFERCNNDINIDRDSLLFFLEEHMRADMQSVIIRRRAADLPLDDEVVSMLVKHADWTSVEALFQRCGTEISVTEELLIKAAGKRCGAGMIRFLFNRRAPGVEISESVFIAAAENYRGKEVMECLFDDLAPDTPLTEKVIHSIVKNAPGGLEMMNLILDRQQPGFVVSETILEEAVSRTWETMEMFGSEQAVCIPID</sequence>
<organism evidence="7 8">
    <name type="scientific">Aspergillus flavus</name>
    <dbReference type="NCBI Taxonomy" id="5059"/>
    <lineage>
        <taxon>Eukaryota</taxon>
        <taxon>Fungi</taxon>
        <taxon>Dikarya</taxon>
        <taxon>Ascomycota</taxon>
        <taxon>Pezizomycotina</taxon>
        <taxon>Eurotiomycetes</taxon>
        <taxon>Eurotiomycetidae</taxon>
        <taxon>Eurotiales</taxon>
        <taxon>Aspergillaceae</taxon>
        <taxon>Aspergillus</taxon>
        <taxon>Aspergillus subgen. Circumdati</taxon>
    </lineage>
</organism>
<evidence type="ECO:0000256" key="4">
    <source>
        <dbReference type="ARBA" id="ARBA00023224"/>
    </source>
</evidence>
<dbReference type="Gene3D" id="3.40.50.300">
    <property type="entry name" value="P-loop containing nucleotide triphosphate hydrolases"/>
    <property type="match status" value="1"/>
</dbReference>
<dbReference type="GO" id="GO:0001664">
    <property type="term" value="F:G protein-coupled receptor binding"/>
    <property type="evidence" value="ECO:0007669"/>
    <property type="project" value="TreeGrafter"/>
</dbReference>
<evidence type="ECO:0000256" key="6">
    <source>
        <dbReference type="PIRSR" id="PIRSR601019-2"/>
    </source>
</evidence>
<dbReference type="GO" id="GO:0003924">
    <property type="term" value="F:GTPase activity"/>
    <property type="evidence" value="ECO:0007669"/>
    <property type="project" value="InterPro"/>
</dbReference>
<accession>A0AB74BYV2</accession>
<keyword evidence="4" id="KW-0807">Transducer</keyword>
<dbReference type="InterPro" id="IPR011025">
    <property type="entry name" value="GproteinA_insert"/>
</dbReference>
<dbReference type="PANTHER" id="PTHR10218">
    <property type="entry name" value="GTP-BINDING PROTEIN ALPHA SUBUNIT"/>
    <property type="match status" value="1"/>
</dbReference>
<dbReference type="Gene3D" id="1.10.400.10">
    <property type="entry name" value="GI Alpha 1, domain 2-like"/>
    <property type="match status" value="1"/>
</dbReference>
<dbReference type="PANTHER" id="PTHR10218:SF302">
    <property type="entry name" value="GUANINE NUCLEOTIDE-BINDING PROTEIN ALPHA-5 SUBUNIT"/>
    <property type="match status" value="1"/>
</dbReference>
<dbReference type="GO" id="GO:0031683">
    <property type="term" value="F:G-protein beta/gamma-subunit complex binding"/>
    <property type="evidence" value="ECO:0007669"/>
    <property type="project" value="InterPro"/>
</dbReference>
<feature type="binding site" evidence="6">
    <location>
        <position position="398"/>
    </location>
    <ligand>
        <name>Mg(2+)</name>
        <dbReference type="ChEBI" id="CHEBI:18420"/>
    </ligand>
</feature>
<dbReference type="GO" id="GO:0005737">
    <property type="term" value="C:cytoplasm"/>
    <property type="evidence" value="ECO:0007669"/>
    <property type="project" value="TreeGrafter"/>
</dbReference>
<dbReference type="SMART" id="SM00275">
    <property type="entry name" value="G_alpha"/>
    <property type="match status" value="1"/>
</dbReference>
<keyword evidence="6" id="KW-0460">Magnesium</keyword>
<dbReference type="InterPro" id="IPR001019">
    <property type="entry name" value="Gprotein_alpha_su"/>
</dbReference>
<keyword evidence="1 6" id="KW-0479">Metal-binding</keyword>
<dbReference type="InterPro" id="IPR027417">
    <property type="entry name" value="P-loop_NTPase"/>
</dbReference>
<dbReference type="EMBL" id="QQZZ01000130">
    <property type="protein sequence ID" value="RMZ39543.1"/>
    <property type="molecule type" value="Genomic_DNA"/>
</dbReference>
<gene>
    <name evidence="7" type="ORF">CA14_010127</name>
</gene>
<comment type="caution">
    <text evidence="7">The sequence shown here is derived from an EMBL/GenBank/DDBJ whole genome shotgun (WGS) entry which is preliminary data.</text>
</comment>